<keyword evidence="3" id="KW-1185">Reference proteome</keyword>
<accession>A0A7W8QCQ7</accession>
<proteinExistence type="predicted"/>
<dbReference type="Proteomes" id="UP000592780">
    <property type="component" value="Unassembled WGS sequence"/>
</dbReference>
<reference evidence="2 3" key="1">
    <citation type="submission" date="2020-08" db="EMBL/GenBank/DDBJ databases">
        <title>Genomic Encyclopedia of Type Strains, Phase IV (KMG-V): Genome sequencing to study the core and pangenomes of soil and plant-associated prokaryotes.</title>
        <authorList>
            <person name="Whitman W."/>
        </authorList>
    </citation>
    <scope>NUCLEOTIDE SEQUENCE [LARGE SCALE GENOMIC DNA]</scope>
    <source>
        <strain evidence="2 3">JPY158</strain>
    </source>
</reference>
<evidence type="ECO:0000313" key="2">
    <source>
        <dbReference type="EMBL" id="MBB5427488.1"/>
    </source>
</evidence>
<comment type="caution">
    <text evidence="2">The sequence shown here is derived from an EMBL/GenBank/DDBJ whole genome shotgun (WGS) entry which is preliminary data.</text>
</comment>
<gene>
    <name evidence="2" type="ORF">HDG40_005667</name>
</gene>
<feature type="domain" description="Helix-turn-helix" evidence="1">
    <location>
        <begin position="1"/>
        <end position="50"/>
    </location>
</feature>
<organism evidence="2 3">
    <name type="scientific">Paraburkholderia atlantica</name>
    <dbReference type="NCBI Taxonomy" id="2654982"/>
    <lineage>
        <taxon>Bacteria</taxon>
        <taxon>Pseudomonadati</taxon>
        <taxon>Pseudomonadota</taxon>
        <taxon>Betaproteobacteria</taxon>
        <taxon>Burkholderiales</taxon>
        <taxon>Burkholderiaceae</taxon>
        <taxon>Paraburkholderia</taxon>
    </lineage>
</organism>
<evidence type="ECO:0000259" key="1">
    <source>
        <dbReference type="Pfam" id="PF12728"/>
    </source>
</evidence>
<evidence type="ECO:0000313" key="3">
    <source>
        <dbReference type="Proteomes" id="UP000592780"/>
    </source>
</evidence>
<sequence length="72" mass="8393">MTVADVAAMLNVSHGYVRKKLLRKHVLRPIAVRRGRKLVLRARVKRYCRKRQRKARQALRELARVSQGAKTC</sequence>
<dbReference type="AlphaFoldDB" id="A0A7W8QCQ7"/>
<dbReference type="RefSeq" id="WP_184132136.1">
    <property type="nucleotide sequence ID" value="NZ_JACHDD010000009.1"/>
</dbReference>
<name>A0A7W8QCQ7_PARAM</name>
<dbReference type="EMBL" id="JACHDD010000009">
    <property type="protein sequence ID" value="MBB5427488.1"/>
    <property type="molecule type" value="Genomic_DNA"/>
</dbReference>
<dbReference type="Pfam" id="PF12728">
    <property type="entry name" value="HTH_17"/>
    <property type="match status" value="1"/>
</dbReference>
<dbReference type="InterPro" id="IPR041657">
    <property type="entry name" value="HTH_17"/>
</dbReference>
<protein>
    <recommendedName>
        <fullName evidence="1">Helix-turn-helix domain-containing protein</fullName>
    </recommendedName>
</protein>